<evidence type="ECO:0000256" key="1">
    <source>
        <dbReference type="ARBA" id="ARBA00022750"/>
    </source>
</evidence>
<keyword evidence="1" id="KW-0064">Aspartyl protease</keyword>
<gene>
    <name evidence="6" type="ORF">FSB_LOCUS7278</name>
</gene>
<keyword evidence="1" id="KW-0378">Hydrolase</keyword>
<dbReference type="SUPFAM" id="SSF57756">
    <property type="entry name" value="Retrovirus zinc finger-like domains"/>
    <property type="match status" value="1"/>
</dbReference>
<dbReference type="PROSITE" id="PS50158">
    <property type="entry name" value="ZF_CCHC"/>
    <property type="match status" value="1"/>
</dbReference>
<keyword evidence="1" id="KW-0645">Protease</keyword>
<protein>
    <recommendedName>
        <fullName evidence="7">CCHC-type domain-containing protein</fullName>
    </recommendedName>
</protein>
<dbReference type="GO" id="GO:0004190">
    <property type="term" value="F:aspartic-type endopeptidase activity"/>
    <property type="evidence" value="ECO:0007669"/>
    <property type="project" value="UniProtKB-KW"/>
</dbReference>
<keyword evidence="2" id="KW-0863">Zinc-finger</keyword>
<accession>A0A2N9EKJ9</accession>
<dbReference type="InterPro" id="IPR012337">
    <property type="entry name" value="RNaseH-like_sf"/>
</dbReference>
<dbReference type="SUPFAM" id="SSF56672">
    <property type="entry name" value="DNA/RNA polymerases"/>
    <property type="match status" value="1"/>
</dbReference>
<evidence type="ECO:0000259" key="4">
    <source>
        <dbReference type="PROSITE" id="PS50158"/>
    </source>
</evidence>
<dbReference type="GO" id="GO:0015074">
    <property type="term" value="P:DNA integration"/>
    <property type="evidence" value="ECO:0007669"/>
    <property type="project" value="InterPro"/>
</dbReference>
<evidence type="ECO:0008006" key="7">
    <source>
        <dbReference type="Google" id="ProtNLM"/>
    </source>
</evidence>
<feature type="domain" description="Integrase catalytic" evidence="5">
    <location>
        <begin position="484"/>
        <end position="553"/>
    </location>
</feature>
<dbReference type="InterPro" id="IPR013103">
    <property type="entry name" value="RVT_2"/>
</dbReference>
<dbReference type="Pfam" id="PF25597">
    <property type="entry name" value="SH3_retrovirus"/>
    <property type="match status" value="1"/>
</dbReference>
<dbReference type="EMBL" id="OIVN01000385">
    <property type="protein sequence ID" value="SPC79396.1"/>
    <property type="molecule type" value="Genomic_DNA"/>
</dbReference>
<dbReference type="InterPro" id="IPR036397">
    <property type="entry name" value="RNaseH_sf"/>
</dbReference>
<dbReference type="PROSITE" id="PS50994">
    <property type="entry name" value="INTEGRASE"/>
    <property type="match status" value="1"/>
</dbReference>
<dbReference type="InterPro" id="IPR043502">
    <property type="entry name" value="DNA/RNA_pol_sf"/>
</dbReference>
<dbReference type="CDD" id="cd09272">
    <property type="entry name" value="RNase_HI_RT_Ty1"/>
    <property type="match status" value="1"/>
</dbReference>
<dbReference type="Pfam" id="PF14223">
    <property type="entry name" value="Retrotran_gag_2"/>
    <property type="match status" value="1"/>
</dbReference>
<organism evidence="6">
    <name type="scientific">Fagus sylvatica</name>
    <name type="common">Beechnut</name>
    <dbReference type="NCBI Taxonomy" id="28930"/>
    <lineage>
        <taxon>Eukaryota</taxon>
        <taxon>Viridiplantae</taxon>
        <taxon>Streptophyta</taxon>
        <taxon>Embryophyta</taxon>
        <taxon>Tracheophyta</taxon>
        <taxon>Spermatophyta</taxon>
        <taxon>Magnoliopsida</taxon>
        <taxon>eudicotyledons</taxon>
        <taxon>Gunneridae</taxon>
        <taxon>Pentapetalae</taxon>
        <taxon>rosids</taxon>
        <taxon>fabids</taxon>
        <taxon>Fagales</taxon>
        <taxon>Fagaceae</taxon>
        <taxon>Fagus</taxon>
    </lineage>
</organism>
<dbReference type="Gene3D" id="4.10.60.10">
    <property type="entry name" value="Zinc finger, CCHC-type"/>
    <property type="match status" value="1"/>
</dbReference>
<dbReference type="InterPro" id="IPR057670">
    <property type="entry name" value="SH3_retrovirus"/>
</dbReference>
<feature type="compositionally biased region" description="Polar residues" evidence="3">
    <location>
        <begin position="118"/>
        <end position="130"/>
    </location>
</feature>
<dbReference type="SMART" id="SM00343">
    <property type="entry name" value="ZnF_C2HC"/>
    <property type="match status" value="1"/>
</dbReference>
<evidence type="ECO:0000313" key="6">
    <source>
        <dbReference type="EMBL" id="SPC79396.1"/>
    </source>
</evidence>
<dbReference type="PANTHER" id="PTHR11439">
    <property type="entry name" value="GAG-POL-RELATED RETROTRANSPOSON"/>
    <property type="match status" value="1"/>
</dbReference>
<feature type="domain" description="CCHC-type" evidence="4">
    <location>
        <begin position="396"/>
        <end position="410"/>
    </location>
</feature>
<dbReference type="InterPro" id="IPR054722">
    <property type="entry name" value="PolX-like_BBD"/>
</dbReference>
<dbReference type="Pfam" id="PF22936">
    <property type="entry name" value="Pol_BBD"/>
    <property type="match status" value="1"/>
</dbReference>
<dbReference type="Pfam" id="PF07727">
    <property type="entry name" value="RVT_2"/>
    <property type="match status" value="1"/>
</dbReference>
<reference evidence="6" key="1">
    <citation type="submission" date="2018-02" db="EMBL/GenBank/DDBJ databases">
        <authorList>
            <person name="Cohen D.B."/>
            <person name="Kent A.D."/>
        </authorList>
    </citation>
    <scope>NUCLEOTIDE SEQUENCE</scope>
</reference>
<dbReference type="PANTHER" id="PTHR11439:SF467">
    <property type="entry name" value="INTEGRASE CATALYTIC DOMAIN-CONTAINING PROTEIN"/>
    <property type="match status" value="1"/>
</dbReference>
<sequence>MVEEEREKSSLNLLSVISKTIDRQVLRLATTIAWYNHHRLIVFPKDNLFEVTVGGLRYTGDLERLEDCYNKEEKYWKRFSEKSSEEKRFLTVENLLSDVPSAVKEFVEKNDTTGGGSFSENLDSVGNQNFNKEEESESVKEISPPHKASKKPLHTLEKQFEEEKFIFSQIGQEDVVWARAATQPDSRGDPSNRCDPRLDPVQVTREPHVFHQRPIRGSTRGPLDPVHPYPNWVWTRNPNLGFSSPSEVRFGPFKRRYDQYSEEHYSGGYPNPHFRYKRSCEPIGLIAKELANAGHTLSDKMQVTVVLNSLPPSWDHVVTSLTHSGKELAMTTLPVLLMLEEDRMKKRKRDNASSSLMMAQSSHAKQFKPKNKFKHKRFKKQWIRKPRQGYKPQNVCYRCGEKGHYKINCPLNKRPKNKGKEIAMTITEALVIESPPTSWWVDSAATRHIARNRELFVDLKEKQLGEHRVYMGNNTYSDVLGEDTYTMPYKPQQNGIAERRNRTLMDMMRSMMAYADLQIVFWGEALSTTAYILNRVKTKSKPLTPFEIWTGHQPDMTNLKVWGCKAHVLIPKPLRNKLTYKTWECKFIRYVENGSRYRFFHSDKGLIESRDAVFIEDTKLITPLEQIKKLFHAESEESDPHVLVFSNKDLENSGRKRTSPEPTMSSIDADDSGRKRQMRPSSMLKDYYLMESKAVAIEDDPANFAKKTCWMQVGTEKKYKADGSLDKYKARLVAKGFTQQPGVDFVDTYSPVAKFASVRIIMVVAARLDLELHQLDVKTAFLNGDLKEEIYMDQPDGFQIKGQEGKVCRLKKSLYGLKQSSRQWYLKFHQAILDIGYEMSPLDHCVYVWRDKEKLALLSLYVDDILLASNSPDMMKETKFCLGSKFEMKDMGLANYVLGIRISRDRDSKLIYLDQENYLEKVLKRFKMEDCRPVSTPVSKGTILNKSMCPTNKTELEEMIAVPYAQAVGSLMYAMTSTKPDICYAVGLVSRYQSNPGKAHWQVVKRIFRYLQMTKSMKLCFGLDELEIKGFTDADFAGDTDDRKSTSGYVFLFCGTTVSWLSKKQVVLLSIQWKLSTLHAAQRSAMRSGSNVSWIV</sequence>
<feature type="region of interest" description="Disordered" evidence="3">
    <location>
        <begin position="110"/>
        <end position="149"/>
    </location>
</feature>
<feature type="region of interest" description="Disordered" evidence="3">
    <location>
        <begin position="349"/>
        <end position="370"/>
    </location>
</feature>
<dbReference type="InterPro" id="IPR001584">
    <property type="entry name" value="Integrase_cat-core"/>
</dbReference>
<keyword evidence="2" id="KW-0862">Zinc</keyword>
<feature type="compositionally biased region" description="Polar residues" evidence="3">
    <location>
        <begin position="352"/>
        <end position="364"/>
    </location>
</feature>
<dbReference type="AlphaFoldDB" id="A0A2N9EKJ9"/>
<dbReference type="InterPro" id="IPR001878">
    <property type="entry name" value="Znf_CCHC"/>
</dbReference>
<name>A0A2N9EKJ9_FAGSY</name>
<dbReference type="GO" id="GO:0003676">
    <property type="term" value="F:nucleic acid binding"/>
    <property type="evidence" value="ECO:0007669"/>
    <property type="project" value="InterPro"/>
</dbReference>
<dbReference type="SUPFAM" id="SSF53098">
    <property type="entry name" value="Ribonuclease H-like"/>
    <property type="match status" value="1"/>
</dbReference>
<dbReference type="GO" id="GO:0008270">
    <property type="term" value="F:zinc ion binding"/>
    <property type="evidence" value="ECO:0007669"/>
    <property type="project" value="UniProtKB-KW"/>
</dbReference>
<dbReference type="Gene3D" id="3.30.420.10">
    <property type="entry name" value="Ribonuclease H-like superfamily/Ribonuclease H"/>
    <property type="match status" value="1"/>
</dbReference>
<dbReference type="Pfam" id="PF00098">
    <property type="entry name" value="zf-CCHC"/>
    <property type="match status" value="1"/>
</dbReference>
<feature type="compositionally biased region" description="Basic and acidic residues" evidence="3">
    <location>
        <begin position="131"/>
        <end position="144"/>
    </location>
</feature>
<keyword evidence="2" id="KW-0479">Metal-binding</keyword>
<dbReference type="InterPro" id="IPR036875">
    <property type="entry name" value="Znf_CCHC_sf"/>
</dbReference>
<proteinExistence type="predicted"/>
<evidence type="ECO:0000259" key="5">
    <source>
        <dbReference type="PROSITE" id="PS50994"/>
    </source>
</evidence>
<feature type="region of interest" description="Disordered" evidence="3">
    <location>
        <begin position="645"/>
        <end position="679"/>
    </location>
</feature>
<evidence type="ECO:0000256" key="2">
    <source>
        <dbReference type="PROSITE-ProRule" id="PRU00047"/>
    </source>
</evidence>
<evidence type="ECO:0000256" key="3">
    <source>
        <dbReference type="SAM" id="MobiDB-lite"/>
    </source>
</evidence>